<comment type="caution">
    <text evidence="1">The sequence shown here is derived from an EMBL/GenBank/DDBJ whole genome shotgun (WGS) entry which is preliminary data.</text>
</comment>
<reference evidence="1" key="1">
    <citation type="submission" date="2023-06" db="EMBL/GenBank/DDBJ databases">
        <authorList>
            <person name="Kurt Z."/>
        </authorList>
    </citation>
    <scope>NUCLEOTIDE SEQUENCE</scope>
</reference>
<evidence type="ECO:0000313" key="2">
    <source>
        <dbReference type="EMBL" id="CAL6103085.1"/>
    </source>
</evidence>
<evidence type="ECO:0000313" key="1">
    <source>
        <dbReference type="EMBL" id="CAI9967660.1"/>
    </source>
</evidence>
<dbReference type="AlphaFoldDB" id="A0AA86UQG0"/>
<name>A0AA86UQG0_9EUKA</name>
<dbReference type="EMBL" id="CATOUU010001028">
    <property type="protein sequence ID" value="CAI9967660.1"/>
    <property type="molecule type" value="Genomic_DNA"/>
</dbReference>
<dbReference type="Proteomes" id="UP001642409">
    <property type="component" value="Unassembled WGS sequence"/>
</dbReference>
<proteinExistence type="predicted"/>
<organism evidence="1">
    <name type="scientific">Hexamita inflata</name>
    <dbReference type="NCBI Taxonomy" id="28002"/>
    <lineage>
        <taxon>Eukaryota</taxon>
        <taxon>Metamonada</taxon>
        <taxon>Diplomonadida</taxon>
        <taxon>Hexamitidae</taxon>
        <taxon>Hexamitinae</taxon>
        <taxon>Hexamita</taxon>
    </lineage>
</organism>
<accession>A0AA86UQG0</accession>
<protein>
    <submittedName>
        <fullName evidence="2">Hypothetical_protein</fullName>
    </submittedName>
</protein>
<reference evidence="2 3" key="2">
    <citation type="submission" date="2024-07" db="EMBL/GenBank/DDBJ databases">
        <authorList>
            <person name="Akdeniz Z."/>
        </authorList>
    </citation>
    <scope>NUCLEOTIDE SEQUENCE [LARGE SCALE GENOMIC DNA]</scope>
</reference>
<evidence type="ECO:0000313" key="3">
    <source>
        <dbReference type="Proteomes" id="UP001642409"/>
    </source>
</evidence>
<sequence length="545" mass="64196">MALKKIDRSVDYISQEAIEQVILLAQYLLSIVINHPIGQITEQQIHILFDVSIQLIMLRDLDDSYVLDIIQKICKTPIEQRIKLMQNTFCQQLCVYQPSIINYLIKQLCDTVKKGQAQHKEFIIVFKRLITDTECNMLVNFELEVENQQIILYIIMENVKQILSLQCPIYMWDDFQIDLQQINELFTIQDTIGKIMQKCVNFQLQEQLCAFVFEHQPYCVTNLYIFACIHGIINNFTPENSQLFRYQICLNEVLLQYKDYLDDAPEQNLKQFIKQVVPISSTGQLVIDLRTLELVKHTSEESISMLLQYLNDNVTNLDIYQCKSIFSSLNDLMTTILYGYNKYLDLSSYDGEADPIEQNLILFVSILLQLSKLEVFSTMYLRILSDLLRELENNEYFFRYLLPLLEWEQIGPIMENNIFTNHIETCSCITIFTIMQQNNINIEAIDQALIMMIKLLFDQPSIIHWQYYQQVSQMVQRSNTPIQIIVEAFRQYCAERAFIVENNELIQYLERHGKTENLILDLVCEARYVDIAAVFQLIFDWKEDL</sequence>
<gene>
    <name evidence="1" type="ORF">HINF_LOCUS55305</name>
    <name evidence="2" type="ORF">HINF_LOCUS71975</name>
</gene>
<keyword evidence="3" id="KW-1185">Reference proteome</keyword>
<dbReference type="EMBL" id="CAXDID020000562">
    <property type="protein sequence ID" value="CAL6103085.1"/>
    <property type="molecule type" value="Genomic_DNA"/>
</dbReference>